<comment type="caution">
    <text evidence="2">The sequence shown here is derived from an EMBL/GenBank/DDBJ whole genome shotgun (WGS) entry which is preliminary data.</text>
</comment>
<gene>
    <name evidence="2" type="ORF">JOF54_000221</name>
</gene>
<evidence type="ECO:0000313" key="2">
    <source>
        <dbReference type="EMBL" id="MBP2415299.1"/>
    </source>
</evidence>
<feature type="compositionally biased region" description="Pro residues" evidence="1">
    <location>
        <begin position="597"/>
        <end position="626"/>
    </location>
</feature>
<protein>
    <recommendedName>
        <fullName evidence="4">TolA protein</fullName>
    </recommendedName>
</protein>
<evidence type="ECO:0000256" key="1">
    <source>
        <dbReference type="SAM" id="MobiDB-lite"/>
    </source>
</evidence>
<reference evidence="2 3" key="1">
    <citation type="submission" date="2021-03" db="EMBL/GenBank/DDBJ databases">
        <title>Sequencing the genomes of 1000 actinobacteria strains.</title>
        <authorList>
            <person name="Klenk H.-P."/>
        </authorList>
    </citation>
    <scope>NUCLEOTIDE SEQUENCE [LARGE SCALE GENOMIC DNA]</scope>
    <source>
        <strain evidence="2 3">DSM 12936</strain>
    </source>
</reference>
<feature type="compositionally biased region" description="Basic and acidic residues" evidence="1">
    <location>
        <begin position="586"/>
        <end position="596"/>
    </location>
</feature>
<feature type="region of interest" description="Disordered" evidence="1">
    <location>
        <begin position="1"/>
        <end position="20"/>
    </location>
</feature>
<feature type="compositionally biased region" description="Low complexity" evidence="1">
    <location>
        <begin position="556"/>
        <end position="584"/>
    </location>
</feature>
<name>A0ABS4Z2M5_9ACTN</name>
<dbReference type="EMBL" id="JAGIOB010000001">
    <property type="protein sequence ID" value="MBP2415299.1"/>
    <property type="molecule type" value="Genomic_DNA"/>
</dbReference>
<dbReference type="RefSeq" id="WP_210052203.1">
    <property type="nucleotide sequence ID" value="NZ_JAGIOB010000001.1"/>
</dbReference>
<accession>A0ABS4Z2M5</accession>
<organism evidence="2 3">
    <name type="scientific">Microlunatus capsulatus</name>
    <dbReference type="NCBI Taxonomy" id="99117"/>
    <lineage>
        <taxon>Bacteria</taxon>
        <taxon>Bacillati</taxon>
        <taxon>Actinomycetota</taxon>
        <taxon>Actinomycetes</taxon>
        <taxon>Propionibacteriales</taxon>
        <taxon>Propionibacteriaceae</taxon>
        <taxon>Microlunatus</taxon>
    </lineage>
</organism>
<evidence type="ECO:0000313" key="3">
    <source>
        <dbReference type="Proteomes" id="UP000758168"/>
    </source>
</evidence>
<proteinExistence type="predicted"/>
<feature type="region of interest" description="Disordered" evidence="1">
    <location>
        <begin position="699"/>
        <end position="719"/>
    </location>
</feature>
<evidence type="ECO:0008006" key="4">
    <source>
        <dbReference type="Google" id="ProtNLM"/>
    </source>
</evidence>
<keyword evidence="3" id="KW-1185">Reference proteome</keyword>
<sequence length="719" mass="75241">MAQKQKAPRQAKDPYAQRSKELTSAVQRLRGWVGSDPTRLPELGDALVALTGHRLSGHEYAAAGPDAQDSVKQAAQLLTAPGAVGAYTQSADAARYVTAVVQLAAVQAGLGLAEPAGRTVASLDDLHEQFLALRLELPLAPEVVVRALSCTARGALAGDDVVTAAATADEALRRLVAAGLPDDPDATAVTLEVEQLVADTRWAADRPADALATLHRARDRWSAVVDGRLDAPAGLSPALVARLVAPAPALHRDLADRLVATGEVDLGLVTRRTLVDLLRRVGSRGGPAAPRLLATALADLASDLLAVGRHEEADSASAEGLAVPGVAAEPGWPVVVRARVLVGSGHPADAVALLGARPVPAEQPALAGLVQQTLADAHRAAGDSSAAEQAEQAVASVVQQLGLAGPDRLADRVRGVVSRGRQAVTWEPLGPTVWDRLAPAAAAAAPAPAPAGASEAQDTGWLEAERAEAHRLEEERSAQARADAVRREEEERAEARRAAEQAEQERRRQVAEQQAEEARQAAAAEAERLETKRRREERLEAYRVEAERRAAEEAAAEAALRGEPAPAATTVPAPAEPAAPATDPRPAPEAEVRPAPEPEPVPDAEPGPLPAVPAEPVPAEPAPRTLPEPVADPVVDPLDLARQAWQQARAAGDRRTTRAAAERLVEVLRPRAEAEPAAHIALLQQVLSELAGLRMRGGDLRGARAASREARELGRGLGR</sequence>
<feature type="region of interest" description="Disordered" evidence="1">
    <location>
        <begin position="554"/>
        <end position="633"/>
    </location>
</feature>
<dbReference type="Proteomes" id="UP000758168">
    <property type="component" value="Unassembled WGS sequence"/>
</dbReference>
<feature type="compositionally biased region" description="Basic and acidic residues" evidence="1">
    <location>
        <begin position="471"/>
        <end position="510"/>
    </location>
</feature>
<feature type="region of interest" description="Disordered" evidence="1">
    <location>
        <begin position="471"/>
        <end position="530"/>
    </location>
</feature>